<keyword evidence="1" id="KW-0175">Coiled coil</keyword>
<dbReference type="InterPro" id="IPR045455">
    <property type="entry name" value="NrS-1_pol-like_helicase"/>
</dbReference>
<name>A0A096HFV3_COMTE</name>
<dbReference type="InterPro" id="IPR027417">
    <property type="entry name" value="P-loop_NTPase"/>
</dbReference>
<reference evidence="3 4" key="1">
    <citation type="submission" date="2013-09" db="EMBL/GenBank/DDBJ databases">
        <title>High correlation between genotypes and phenotypes of environmental bacteria Comamonas testosteroni strains.</title>
        <authorList>
            <person name="Liu L."/>
            <person name="Zhu W."/>
            <person name="Xia X."/>
            <person name="Xu B."/>
            <person name="Luo M."/>
            <person name="Wang G."/>
        </authorList>
    </citation>
    <scope>NUCLEOTIDE SEQUENCE [LARGE SCALE GENOMIC DNA]</scope>
    <source>
        <strain evidence="3 4">JL40</strain>
    </source>
</reference>
<proteinExistence type="predicted"/>
<dbReference type="CDD" id="cd01029">
    <property type="entry name" value="TOPRIM_primases"/>
    <property type="match status" value="1"/>
</dbReference>
<dbReference type="InterPro" id="IPR034154">
    <property type="entry name" value="TOPRIM_DnaG/twinkle"/>
</dbReference>
<dbReference type="Proteomes" id="UP000029553">
    <property type="component" value="Unassembled WGS sequence"/>
</dbReference>
<dbReference type="SUPFAM" id="SSF52540">
    <property type="entry name" value="P-loop containing nucleoside triphosphate hydrolases"/>
    <property type="match status" value="1"/>
</dbReference>
<accession>A0A096HFV3</accession>
<dbReference type="Pfam" id="PF19263">
    <property type="entry name" value="DUF5906"/>
    <property type="match status" value="1"/>
</dbReference>
<comment type="caution">
    <text evidence="3">The sequence shown here is derived from an EMBL/GenBank/DDBJ whole genome shotgun (WGS) entry which is preliminary data.</text>
</comment>
<evidence type="ECO:0000259" key="2">
    <source>
        <dbReference type="Pfam" id="PF19263"/>
    </source>
</evidence>
<dbReference type="Gene3D" id="3.40.50.300">
    <property type="entry name" value="P-loop containing nucleotide triphosphate hydrolases"/>
    <property type="match status" value="1"/>
</dbReference>
<feature type="domain" description="NrS-1 polymerase-like helicase" evidence="2">
    <location>
        <begin position="528"/>
        <end position="636"/>
    </location>
</feature>
<feature type="coiled-coil region" evidence="1">
    <location>
        <begin position="79"/>
        <end position="111"/>
    </location>
</feature>
<dbReference type="RefSeq" id="WP_034371692.1">
    <property type="nucleotide sequence ID" value="NZ_AWOR01000057.1"/>
</dbReference>
<evidence type="ECO:0000313" key="3">
    <source>
        <dbReference type="EMBL" id="KGH27752.1"/>
    </source>
</evidence>
<dbReference type="AlphaFoldDB" id="A0A096HFV3"/>
<gene>
    <name evidence="3" type="ORF">P353_17140</name>
</gene>
<sequence>MASNYDDVLGQLKAAGLLVDSLEIGRLRRCRTADGGREKRGWFLLHEIRLDNGNDLIVGSFGVWQGSENNARKVEISKNEISREQVEALRKRLAEDKRRSELERKAEAERAAARASAAWKKCDATGESTYLQRKGVAGYGVRYSPSGAMVIPLLDTSNNIHGLQIIRGKNRKPGTQEKEYWPVGLIKKGRFHLIGMPTAGGLLLLVEGYATGASLHAATGLPVAVAFDANNLVPVGEALRARYKGLRILACADDDNTQKCHAKNEAESVLQGKHVECKTRVWVADGPKCPHCGEDHKAGNAGVSMASTCAMQVGGSWLAPAFADPAAVREAWLTKGEKFNDFNDLHLAEGLHVVRDQIEVRLLELGWRSRNGAKALPRTQGGGEAGVLAPLKPIDSLDELLERYALVYGQGGAVFDHDEHRLVTLTDMGHICLSRDLYRTWSEHPDRQIVRPEQVGFDPACTDKGITCNLWDGWPTKPKAGNCEKLLELLWHMCSAESQKDDLFMWVLKWLAYPLQHPGAKMKSTIVMHGPQGTGKNMFFEAYMEIFGKYGWTIDQSAIEDKFNDWASRKLFLIADEVVARSDLYHVKNKLKAFITGDKIRINPKNMAAYYEANHVNMVFLSNEAMPVVLEEDDRRHAVIWTPEKLSADFYKAVKAEIDAGGAAALYDFLLQMELGDFTNATNPPMTDAKRELIDLSLDSPSKFVKVFEAGDLPGFPAKGAPALLTPCLMSDMYELYKWWCASTNERALTLPRFSNSMTRKHKGEVLRKRYRLDVHQVRGPVSVCYLPGGNELPAGGSEVDWLGERIDIFKRAVRDLKGGVA</sequence>
<evidence type="ECO:0000313" key="4">
    <source>
        <dbReference type="Proteomes" id="UP000029553"/>
    </source>
</evidence>
<protein>
    <recommendedName>
        <fullName evidence="2">NrS-1 polymerase-like helicase domain-containing protein</fullName>
    </recommendedName>
</protein>
<organism evidence="3 4">
    <name type="scientific">Comamonas testosteroni</name>
    <name type="common">Pseudomonas testosteroni</name>
    <dbReference type="NCBI Taxonomy" id="285"/>
    <lineage>
        <taxon>Bacteria</taxon>
        <taxon>Pseudomonadati</taxon>
        <taxon>Pseudomonadota</taxon>
        <taxon>Betaproteobacteria</taxon>
        <taxon>Burkholderiales</taxon>
        <taxon>Comamonadaceae</taxon>
        <taxon>Comamonas</taxon>
    </lineage>
</organism>
<dbReference type="EMBL" id="AWOR01000057">
    <property type="protein sequence ID" value="KGH27752.1"/>
    <property type="molecule type" value="Genomic_DNA"/>
</dbReference>
<evidence type="ECO:0000256" key="1">
    <source>
        <dbReference type="SAM" id="Coils"/>
    </source>
</evidence>